<evidence type="ECO:0000313" key="4">
    <source>
        <dbReference type="EMBL" id="RPB26318.1"/>
    </source>
</evidence>
<dbReference type="GO" id="GO:0016020">
    <property type="term" value="C:membrane"/>
    <property type="evidence" value="ECO:0007669"/>
    <property type="project" value="TreeGrafter"/>
</dbReference>
<evidence type="ECO:0000259" key="3">
    <source>
        <dbReference type="Pfam" id="PF00501"/>
    </source>
</evidence>
<dbReference type="PANTHER" id="PTHR43272:SF33">
    <property type="entry name" value="AMP-BINDING DOMAIN-CONTAINING PROTEIN-RELATED"/>
    <property type="match status" value="1"/>
</dbReference>
<dbReference type="GO" id="GO:0004467">
    <property type="term" value="F:long-chain fatty acid-CoA ligase activity"/>
    <property type="evidence" value="ECO:0007669"/>
    <property type="project" value="TreeGrafter"/>
</dbReference>
<dbReference type="Proteomes" id="UP000267821">
    <property type="component" value="Unassembled WGS sequence"/>
</dbReference>
<dbReference type="OrthoDB" id="1700726at2759"/>
<keyword evidence="2" id="KW-0067">ATP-binding</keyword>
<protein>
    <submittedName>
        <fullName evidence="4">Acetyl-CoA synthetase-like protein</fullName>
    </submittedName>
</protein>
<feature type="domain" description="AMP-dependent synthetase/ligase" evidence="3">
    <location>
        <begin position="17"/>
        <end position="450"/>
    </location>
</feature>
<keyword evidence="1" id="KW-0547">Nucleotide-binding</keyword>
<proteinExistence type="predicted"/>
<dbReference type="STRING" id="1051890.A0A3N4LX89"/>
<dbReference type="Gene3D" id="3.40.50.12780">
    <property type="entry name" value="N-terminal domain of ligase-like"/>
    <property type="match status" value="1"/>
</dbReference>
<reference evidence="4 5" key="1">
    <citation type="journal article" date="2018" name="Nat. Ecol. Evol.">
        <title>Pezizomycetes genomes reveal the molecular basis of ectomycorrhizal truffle lifestyle.</title>
        <authorList>
            <person name="Murat C."/>
            <person name="Payen T."/>
            <person name="Noel B."/>
            <person name="Kuo A."/>
            <person name="Morin E."/>
            <person name="Chen J."/>
            <person name="Kohler A."/>
            <person name="Krizsan K."/>
            <person name="Balestrini R."/>
            <person name="Da Silva C."/>
            <person name="Montanini B."/>
            <person name="Hainaut M."/>
            <person name="Levati E."/>
            <person name="Barry K.W."/>
            <person name="Belfiori B."/>
            <person name="Cichocki N."/>
            <person name="Clum A."/>
            <person name="Dockter R.B."/>
            <person name="Fauchery L."/>
            <person name="Guy J."/>
            <person name="Iotti M."/>
            <person name="Le Tacon F."/>
            <person name="Lindquist E.A."/>
            <person name="Lipzen A."/>
            <person name="Malagnac F."/>
            <person name="Mello A."/>
            <person name="Molinier V."/>
            <person name="Miyauchi S."/>
            <person name="Poulain J."/>
            <person name="Riccioni C."/>
            <person name="Rubini A."/>
            <person name="Sitrit Y."/>
            <person name="Splivallo R."/>
            <person name="Traeger S."/>
            <person name="Wang M."/>
            <person name="Zifcakova L."/>
            <person name="Wipf D."/>
            <person name="Zambonelli A."/>
            <person name="Paolocci F."/>
            <person name="Nowrousian M."/>
            <person name="Ottonello S."/>
            <person name="Baldrian P."/>
            <person name="Spatafora J.W."/>
            <person name="Henrissat B."/>
            <person name="Nagy L.G."/>
            <person name="Aury J.M."/>
            <person name="Wincker P."/>
            <person name="Grigoriev I.V."/>
            <person name="Bonfante P."/>
            <person name="Martin F.M."/>
        </authorList>
    </citation>
    <scope>NUCLEOTIDE SEQUENCE [LARGE SCALE GENOMIC DNA]</scope>
    <source>
        <strain evidence="4 5">ATCC MYA-4762</strain>
    </source>
</reference>
<dbReference type="GO" id="GO:0005524">
    <property type="term" value="F:ATP binding"/>
    <property type="evidence" value="ECO:0007669"/>
    <property type="project" value="UniProtKB-KW"/>
</dbReference>
<dbReference type="InterPro" id="IPR000873">
    <property type="entry name" value="AMP-dep_synth/lig_dom"/>
</dbReference>
<evidence type="ECO:0000256" key="2">
    <source>
        <dbReference type="ARBA" id="ARBA00022840"/>
    </source>
</evidence>
<dbReference type="PANTHER" id="PTHR43272">
    <property type="entry name" value="LONG-CHAIN-FATTY-ACID--COA LIGASE"/>
    <property type="match status" value="1"/>
</dbReference>
<organism evidence="4 5">
    <name type="scientific">Terfezia boudieri ATCC MYA-4762</name>
    <dbReference type="NCBI Taxonomy" id="1051890"/>
    <lineage>
        <taxon>Eukaryota</taxon>
        <taxon>Fungi</taxon>
        <taxon>Dikarya</taxon>
        <taxon>Ascomycota</taxon>
        <taxon>Pezizomycotina</taxon>
        <taxon>Pezizomycetes</taxon>
        <taxon>Pezizales</taxon>
        <taxon>Pezizaceae</taxon>
        <taxon>Terfezia</taxon>
    </lineage>
</organism>
<name>A0A3N4LX89_9PEZI</name>
<evidence type="ECO:0000313" key="5">
    <source>
        <dbReference type="Proteomes" id="UP000267821"/>
    </source>
</evidence>
<dbReference type="InterPro" id="IPR042099">
    <property type="entry name" value="ANL_N_sf"/>
</dbReference>
<dbReference type="GO" id="GO:0005783">
    <property type="term" value="C:endoplasmic reticulum"/>
    <property type="evidence" value="ECO:0007669"/>
    <property type="project" value="TreeGrafter"/>
</dbReference>
<keyword evidence="5" id="KW-1185">Reference proteome</keyword>
<dbReference type="InParanoid" id="A0A3N4LX89"/>
<dbReference type="PROSITE" id="PS00455">
    <property type="entry name" value="AMP_BINDING"/>
    <property type="match status" value="1"/>
</dbReference>
<sequence>MFENAAKHHANNRMLGWRERDPGSGTYGPFVWMDYKTVHERRKNFGAGLRVLHERIGVTEDKYGIGLWSPNRPEWQITDLAAVSQGCYTVSIYDTLGPTATEYIVHHALIKAVVCSLNHVPSLIAMKDRCPDLKIIISMDPLDNGELPGYNKQALIGAWAKERRVELYSFTDVEELGIKNPRPYNPPLPTDTITVNYTSGTTGNPKGVVLTHKNAIAACASAHGSAISSTPNDCMLSYLPLAHIYGRLGEQMTMWAGASIGYFHGNILELVDDLKALRPTFFFSVPRLYQRFYTAIQSATVDAPGIKGSLSRHIVNTKLTTMKSGTGGSGGSNQHALYDRIWAKKVAAAIGLDRATGMVTGSAPIDNRVLEFLRIVFSNNFIQGYGLTETYSVALGQLVQDNTAGNCGPPTVCIEACLKSVPDMDYNVTDKPYPRGELLLRGPVLFKEYFREPELTAKAIDEEGWFSTGDICMIDEFGRFSIIDRVKNILKLAQGEYISPERIENNLQSHLPYLMQSYVHGDSLQSYLVGVFGVDRPLFARFASKILGKEIDPLNDAAISEACRDKKVRRQVCKDMDDVIKKTGFSGFERVRNVHLCLDPFTIDNELLTPTLKLKRPQVARAYKEELKRLYEEALIEQGGSGRRARL</sequence>
<gene>
    <name evidence="4" type="ORF">L211DRAFT_709800</name>
</gene>
<dbReference type="EMBL" id="ML121535">
    <property type="protein sequence ID" value="RPB26318.1"/>
    <property type="molecule type" value="Genomic_DNA"/>
</dbReference>
<dbReference type="InterPro" id="IPR020845">
    <property type="entry name" value="AMP-binding_CS"/>
</dbReference>
<dbReference type="AlphaFoldDB" id="A0A3N4LX89"/>
<dbReference type="SUPFAM" id="SSF56801">
    <property type="entry name" value="Acetyl-CoA synthetase-like"/>
    <property type="match status" value="1"/>
</dbReference>
<accession>A0A3N4LX89</accession>
<dbReference type="FunCoup" id="A0A3N4LX89">
    <property type="interactions" value="281"/>
</dbReference>
<dbReference type="Pfam" id="PF00501">
    <property type="entry name" value="AMP-binding"/>
    <property type="match status" value="1"/>
</dbReference>
<evidence type="ECO:0000256" key="1">
    <source>
        <dbReference type="ARBA" id="ARBA00022741"/>
    </source>
</evidence>